<dbReference type="KEGG" id="din:Selin_0390"/>
<dbReference type="AlphaFoldDB" id="E6W768"/>
<dbReference type="InParanoid" id="E6W768"/>
<dbReference type="HOGENOM" id="CLU_1324629_0_0_0"/>
<evidence type="ECO:0000313" key="2">
    <source>
        <dbReference type="Proteomes" id="UP000002572"/>
    </source>
</evidence>
<sequence length="207" mass="22906">MNITSSLASILNSSPRAHDALVRKGQGPTKSNEVDLQKIAEKTAKAAENISVSSLADKLHTLTHEKVMALLDPDAKQALNSESDAFTSLLNFPPASASDELLQAWGAATEGFEDSIISSLQIDFSIEQVLANVKRQVGMIIGEHNPGEKEFRDIFSEENFSYQQVTERVMIRLEIASEFGSIRMEEFSEKKVMIQNFQQQLDSMGIE</sequence>
<organism evidence="1 2">
    <name type="scientific">Desulfurispirillum indicum (strain ATCC BAA-1389 / DSM 22839 / S5)</name>
    <dbReference type="NCBI Taxonomy" id="653733"/>
    <lineage>
        <taxon>Bacteria</taxon>
        <taxon>Pseudomonadati</taxon>
        <taxon>Chrysiogenota</taxon>
        <taxon>Chrysiogenia</taxon>
        <taxon>Chrysiogenales</taxon>
        <taxon>Chrysiogenaceae</taxon>
        <taxon>Desulfurispirillum</taxon>
    </lineage>
</organism>
<dbReference type="EMBL" id="CP002432">
    <property type="protein sequence ID" value="ADU65146.1"/>
    <property type="molecule type" value="Genomic_DNA"/>
</dbReference>
<keyword evidence="2" id="KW-1185">Reference proteome</keyword>
<dbReference type="Proteomes" id="UP000002572">
    <property type="component" value="Chromosome"/>
</dbReference>
<protein>
    <submittedName>
        <fullName evidence="1">Uncharacterized protein</fullName>
    </submittedName>
</protein>
<evidence type="ECO:0000313" key="1">
    <source>
        <dbReference type="EMBL" id="ADU65146.1"/>
    </source>
</evidence>
<dbReference type="OrthoDB" id="370541at2"/>
<accession>E6W768</accession>
<proteinExistence type="predicted"/>
<gene>
    <name evidence="1" type="ordered locus">Selin_0390</name>
</gene>
<name>E6W768_DESIS</name>
<dbReference type="STRING" id="653733.Selin_0390"/>
<dbReference type="RefSeq" id="WP_013505035.1">
    <property type="nucleotide sequence ID" value="NC_014836.1"/>
</dbReference>
<reference evidence="1 2" key="1">
    <citation type="submission" date="2010-12" db="EMBL/GenBank/DDBJ databases">
        <title>Complete sequence of Desulfurispirillum indicum S5.</title>
        <authorList>
            <consortium name="US DOE Joint Genome Institute"/>
            <person name="Lucas S."/>
            <person name="Copeland A."/>
            <person name="Lapidus A."/>
            <person name="Cheng J.-F."/>
            <person name="Goodwin L."/>
            <person name="Pitluck S."/>
            <person name="Chertkov O."/>
            <person name="Held B."/>
            <person name="Detter J.C."/>
            <person name="Han C."/>
            <person name="Tapia R."/>
            <person name="Land M."/>
            <person name="Hauser L."/>
            <person name="Kyrpides N."/>
            <person name="Ivanova N."/>
            <person name="Mikhailova N."/>
            <person name="Haggblom M."/>
            <person name="Rauschenbach I."/>
            <person name="Bini E."/>
            <person name="Woyke T."/>
        </authorList>
    </citation>
    <scope>NUCLEOTIDE SEQUENCE [LARGE SCALE GENOMIC DNA]</scope>
    <source>
        <strain evidence="2">ATCC BAA-1389 / DSM 22839 / S5</strain>
    </source>
</reference>